<protein>
    <submittedName>
        <fullName evidence="1">Nucleotide-binding protein</fullName>
    </submittedName>
</protein>
<accession>A0A1V4BWY0</accession>
<gene>
    <name evidence="1" type="ORF">B1L04_07450</name>
</gene>
<name>A0A1V4BWY0_MICAE</name>
<dbReference type="Proteomes" id="UP000189835">
    <property type="component" value="Unassembled WGS sequence"/>
</dbReference>
<evidence type="ECO:0000313" key="2">
    <source>
        <dbReference type="Proteomes" id="UP000189835"/>
    </source>
</evidence>
<reference evidence="1 2" key="1">
    <citation type="submission" date="2017-02" db="EMBL/GenBank/DDBJ databases">
        <title>Genome sequence of Microcystis aeruginosa KW.</title>
        <authorList>
            <person name="Oh H.-M."/>
            <person name="Ahn C.-Y."/>
            <person name="Jeong H."/>
            <person name="Srivastava A."/>
            <person name="Lee H.-G."/>
            <person name="Kang S.-R."/>
        </authorList>
    </citation>
    <scope>NUCLEOTIDE SEQUENCE [LARGE SCALE GENOMIC DNA]</scope>
    <source>
        <strain evidence="1 2">KW</strain>
    </source>
</reference>
<dbReference type="AlphaFoldDB" id="A0A1V4BWY0"/>
<dbReference type="InterPro" id="IPR021799">
    <property type="entry name" value="PIN-like_prokaryotic"/>
</dbReference>
<comment type="caution">
    <text evidence="1">The sequence shown here is derived from an EMBL/GenBank/DDBJ whole genome shotgun (WGS) entry which is preliminary data.</text>
</comment>
<dbReference type="RefSeq" id="WP_079206346.1">
    <property type="nucleotide sequence ID" value="NZ_MVGR01000003.1"/>
</dbReference>
<dbReference type="PANTHER" id="PTHR39550">
    <property type="entry name" value="SLL0658 PROTEIN"/>
    <property type="match status" value="1"/>
</dbReference>
<dbReference type="PANTHER" id="PTHR39550:SF1">
    <property type="entry name" value="SLL0658 PROTEIN"/>
    <property type="match status" value="1"/>
</dbReference>
<proteinExistence type="predicted"/>
<organism evidence="1 2">
    <name type="scientific">Microcystis aeruginosa KW</name>
    <dbReference type="NCBI Taxonomy" id="1960155"/>
    <lineage>
        <taxon>Bacteria</taxon>
        <taxon>Bacillati</taxon>
        <taxon>Cyanobacteriota</taxon>
        <taxon>Cyanophyceae</taxon>
        <taxon>Oscillatoriophycideae</taxon>
        <taxon>Chroococcales</taxon>
        <taxon>Microcystaceae</taxon>
        <taxon>Microcystis</taxon>
    </lineage>
</organism>
<dbReference type="Pfam" id="PF11848">
    <property type="entry name" value="DUF3368"/>
    <property type="match status" value="1"/>
</dbReference>
<evidence type="ECO:0000313" key="1">
    <source>
        <dbReference type="EMBL" id="OPF19200.1"/>
    </source>
</evidence>
<sequence>MKIIVNSTPIIALSLINQLDLLNQLFNEVIIPWTVYQEIVIAGDNKPGAKELKNANWIQVQEVASSSPLEPLLLGLDRGELEVILLAISIKPDWVIIDEKLARRVAKAMELPVKETLGILLVGFYAGYLSKQEILDLSQQLVDYVIRISSPILNWLKTELDNDH</sequence>
<dbReference type="EMBL" id="MVGR01000003">
    <property type="protein sequence ID" value="OPF19200.1"/>
    <property type="molecule type" value="Genomic_DNA"/>
</dbReference>